<keyword evidence="2" id="KW-1185">Reference proteome</keyword>
<comment type="caution">
    <text evidence="1">The sequence shown here is derived from an EMBL/GenBank/DDBJ whole genome shotgun (WGS) entry which is preliminary data.</text>
</comment>
<organism evidence="1 2">
    <name type="scientific">Winogradskyella luteola</name>
    <dbReference type="NCBI Taxonomy" id="2828330"/>
    <lineage>
        <taxon>Bacteria</taxon>
        <taxon>Pseudomonadati</taxon>
        <taxon>Bacteroidota</taxon>
        <taxon>Flavobacteriia</taxon>
        <taxon>Flavobacteriales</taxon>
        <taxon>Flavobacteriaceae</taxon>
        <taxon>Winogradskyella</taxon>
    </lineage>
</organism>
<dbReference type="RefSeq" id="WP_218547985.1">
    <property type="nucleotide sequence ID" value="NZ_JAGSPD010000025.1"/>
</dbReference>
<name>A0A9X1JPS1_9FLAO</name>
<evidence type="ECO:0000313" key="1">
    <source>
        <dbReference type="EMBL" id="MBV7270716.1"/>
    </source>
</evidence>
<accession>A0A9X1JPS1</accession>
<sequence>MKNVLKLGKALSKAEQKNVNGGDSPVCGCCTDDYVQTGPSDCQWTPQGGFGLCAGTIVNGQCCLSSL</sequence>
<dbReference type="AlphaFoldDB" id="A0A9X1JPS1"/>
<dbReference type="Proteomes" id="UP001138894">
    <property type="component" value="Unassembled WGS sequence"/>
</dbReference>
<reference evidence="1" key="1">
    <citation type="submission" date="2021-04" db="EMBL/GenBank/DDBJ databases">
        <authorList>
            <person name="Pira H."/>
            <person name="Risdian C."/>
            <person name="Wink J."/>
        </authorList>
    </citation>
    <scope>NUCLEOTIDE SEQUENCE</scope>
    <source>
        <strain evidence="1">WHY3</strain>
    </source>
</reference>
<dbReference type="EMBL" id="JAGSPD010000025">
    <property type="protein sequence ID" value="MBV7270716.1"/>
    <property type="molecule type" value="Genomic_DNA"/>
</dbReference>
<proteinExistence type="predicted"/>
<protein>
    <submittedName>
        <fullName evidence="1">Uncharacterized protein</fullName>
    </submittedName>
</protein>
<gene>
    <name evidence="1" type="ORF">KCG49_16125</name>
</gene>
<evidence type="ECO:0000313" key="2">
    <source>
        <dbReference type="Proteomes" id="UP001138894"/>
    </source>
</evidence>